<dbReference type="OrthoDB" id="9778719at2"/>
<dbReference type="InterPro" id="IPR023842">
    <property type="entry name" value="Bacillithiol_biosynth_BshB1"/>
</dbReference>
<dbReference type="InterPro" id="IPR003737">
    <property type="entry name" value="GlcNAc_PI_deacetylase-related"/>
</dbReference>
<dbReference type="Gene3D" id="3.40.50.10320">
    <property type="entry name" value="LmbE-like"/>
    <property type="match status" value="1"/>
</dbReference>
<dbReference type="GO" id="GO:0019213">
    <property type="term" value="F:deacetylase activity"/>
    <property type="evidence" value="ECO:0007669"/>
    <property type="project" value="InterPro"/>
</dbReference>
<evidence type="ECO:0000313" key="2">
    <source>
        <dbReference type="Proteomes" id="UP000198916"/>
    </source>
</evidence>
<dbReference type="PANTHER" id="PTHR12993:SF30">
    <property type="entry name" value="N-ACETYL-ALPHA-D-GLUCOSAMINYL L-MALATE DEACETYLASE 1"/>
    <property type="match status" value="1"/>
</dbReference>
<proteinExistence type="predicted"/>
<dbReference type="GO" id="GO:0016811">
    <property type="term" value="F:hydrolase activity, acting on carbon-nitrogen (but not peptide) bonds, in linear amides"/>
    <property type="evidence" value="ECO:0007669"/>
    <property type="project" value="TreeGrafter"/>
</dbReference>
<sequence>MEENNKLDILIIAVHPDDAELGCGGTILKHVAMGKKVGIVDLTRGELGTRGTPESRHEEARHAAAVLGLSVRENLGMRDGFFRNDESHQLQVVQSIRKYRPEIIISNALYDRHPDHGRSGDLVNDAVFLAGLRKIETIDEGSVQVPHRPRLVLQLIQDYYIKPDIVVDVSDHWEGKINAIKAFKSQFHNEAYASNEPETYISRPDFLEYIEGRAREYGKYIGAKYAEGFTCRRLLGVDDLFALK</sequence>
<reference evidence="2" key="1">
    <citation type="submission" date="2016-10" db="EMBL/GenBank/DDBJ databases">
        <authorList>
            <person name="Varghese N."/>
            <person name="Submissions S."/>
        </authorList>
    </citation>
    <scope>NUCLEOTIDE SEQUENCE [LARGE SCALE GENOMIC DNA]</scope>
    <source>
        <strain evidence="2">Jip14</strain>
    </source>
</reference>
<dbReference type="Proteomes" id="UP000198916">
    <property type="component" value="Unassembled WGS sequence"/>
</dbReference>
<dbReference type="EMBL" id="FNZR01000012">
    <property type="protein sequence ID" value="SEL87711.1"/>
    <property type="molecule type" value="Genomic_DNA"/>
</dbReference>
<keyword evidence="2" id="KW-1185">Reference proteome</keyword>
<dbReference type="Pfam" id="PF02585">
    <property type="entry name" value="PIG-L"/>
    <property type="match status" value="1"/>
</dbReference>
<dbReference type="PANTHER" id="PTHR12993">
    <property type="entry name" value="N-ACETYLGLUCOSAMINYL-PHOSPHATIDYLINOSITOL DE-N-ACETYLASE-RELATED"/>
    <property type="match status" value="1"/>
</dbReference>
<organism evidence="1 2">
    <name type="scientific">Parapedobacter koreensis</name>
    <dbReference type="NCBI Taxonomy" id="332977"/>
    <lineage>
        <taxon>Bacteria</taxon>
        <taxon>Pseudomonadati</taxon>
        <taxon>Bacteroidota</taxon>
        <taxon>Sphingobacteriia</taxon>
        <taxon>Sphingobacteriales</taxon>
        <taxon>Sphingobacteriaceae</taxon>
        <taxon>Parapedobacter</taxon>
    </lineage>
</organism>
<dbReference type="STRING" id="332977.SAMN05421740_11258"/>
<dbReference type="SUPFAM" id="SSF102588">
    <property type="entry name" value="LmbE-like"/>
    <property type="match status" value="1"/>
</dbReference>
<name>A0A1H7TSJ7_9SPHI</name>
<dbReference type="RefSeq" id="WP_090608876.1">
    <property type="nucleotide sequence ID" value="NZ_FNZR01000012.1"/>
</dbReference>
<evidence type="ECO:0000313" key="1">
    <source>
        <dbReference type="EMBL" id="SEL87711.1"/>
    </source>
</evidence>
<accession>A0A1H7TSJ7</accession>
<dbReference type="InterPro" id="IPR024078">
    <property type="entry name" value="LmbE-like_dom_sf"/>
</dbReference>
<protein>
    <submittedName>
        <fullName evidence="1">Bacillithiol biosynthesis deacetylase BshB1</fullName>
    </submittedName>
</protein>
<dbReference type="NCBIfam" id="TIGR04001">
    <property type="entry name" value="thiol_BshB1"/>
    <property type="match status" value="1"/>
</dbReference>
<gene>
    <name evidence="1" type="ORF">SAMN05421740_11258</name>
</gene>
<dbReference type="GO" id="GO:0071793">
    <property type="term" value="P:bacillithiol biosynthetic process"/>
    <property type="evidence" value="ECO:0007669"/>
    <property type="project" value="InterPro"/>
</dbReference>
<dbReference type="AlphaFoldDB" id="A0A1H7TSJ7"/>